<name>A0A2H0KRB9_9BACT</name>
<dbReference type="PANTHER" id="PTHR13370">
    <property type="entry name" value="RNA METHYLASE-RELATED"/>
    <property type="match status" value="1"/>
</dbReference>
<organism evidence="7 8">
    <name type="scientific">Candidatus Portnoybacteria bacterium CG11_big_fil_rev_8_21_14_0_20_44_10</name>
    <dbReference type="NCBI Taxonomy" id="1974818"/>
    <lineage>
        <taxon>Bacteria</taxon>
        <taxon>Candidatus Portnoyibacteriota</taxon>
    </lineage>
</organism>
<evidence type="ECO:0000256" key="2">
    <source>
        <dbReference type="ARBA" id="ARBA00022603"/>
    </source>
</evidence>
<dbReference type="PANTHER" id="PTHR13370:SF3">
    <property type="entry name" value="TRNA (GUANINE(10)-N2)-METHYLTRANSFERASE HOMOLOG"/>
    <property type="match status" value="1"/>
</dbReference>
<dbReference type="Proteomes" id="UP000231550">
    <property type="component" value="Unassembled WGS sequence"/>
</dbReference>
<dbReference type="InterPro" id="IPR002295">
    <property type="entry name" value="N4/N6-MTase_EcoPI_Mod-like"/>
</dbReference>
<keyword evidence="4" id="KW-0949">S-adenosyl-L-methionine</keyword>
<proteinExistence type="inferred from homology"/>
<comment type="similarity">
    <text evidence="1">Belongs to the N(4)/N(6)-methyltransferase family.</text>
</comment>
<keyword evidence="3 7" id="KW-0808">Transferase</keyword>
<dbReference type="InterPro" id="IPR029063">
    <property type="entry name" value="SAM-dependent_MTases_sf"/>
</dbReference>
<dbReference type="CDD" id="cd02440">
    <property type="entry name" value="AdoMet_MTases"/>
    <property type="match status" value="1"/>
</dbReference>
<dbReference type="EMBL" id="PCVN01000023">
    <property type="protein sequence ID" value="PIQ74686.1"/>
    <property type="molecule type" value="Genomic_DNA"/>
</dbReference>
<dbReference type="InterPro" id="IPR002941">
    <property type="entry name" value="DNA_methylase_N4/N6"/>
</dbReference>
<protein>
    <submittedName>
        <fullName evidence="7">Site-specific DNA-methyltransferase</fullName>
    </submittedName>
</protein>
<dbReference type="AlphaFoldDB" id="A0A2H0KRB9"/>
<keyword evidence="2 7" id="KW-0489">Methyltransferase</keyword>
<evidence type="ECO:0000313" key="8">
    <source>
        <dbReference type="Proteomes" id="UP000231550"/>
    </source>
</evidence>
<feature type="domain" description="DNA methylase N-4/N-6" evidence="6">
    <location>
        <begin position="55"/>
        <end position="350"/>
    </location>
</feature>
<sequence length="404" mass="46401">MIISYENKKSEEDILAQTANAKLKTVFGRKAGNKLIQGDNLPVLKTLLDEYAGKVDLIYIDPPFATNGHFKIGEDRASTISSSSDDDIAYSDTLIGANFLEFLRERLIFLRELLSENGSIYLHIDYKIGHYVKLIMDEVFGRKNFRNDITRIKCNPKNFNRKAYGNVKDLILFYSKSENPIWNNPRVQYTEEDEARLFKKVDKDGRSYTTIPLHAPGETANGNTGREWKGIKPPKGRHWRSDPALLEEWDKAGLIEWSTNGVPRKKIFLDEKDGKKMQDIWEFKDPQYPNYPTEKNLDLLKLILNASSNEGDLVLDCFCGSGTTLLAAQELNRKWIGIDQSDQAIKTVKKRLDNIPASLFSKVEFELLEQIEKVEIEKDKQQSENFFESKEKIKFSLQPGQMTQ</sequence>
<dbReference type="Gene3D" id="3.40.50.150">
    <property type="entry name" value="Vaccinia Virus protein VP39"/>
    <property type="match status" value="1"/>
</dbReference>
<accession>A0A2H0KRB9</accession>
<evidence type="ECO:0000313" key="7">
    <source>
        <dbReference type="EMBL" id="PIQ74686.1"/>
    </source>
</evidence>
<dbReference type="SUPFAM" id="SSF53335">
    <property type="entry name" value="S-adenosyl-L-methionine-dependent methyltransferases"/>
    <property type="match status" value="1"/>
</dbReference>
<feature type="region of interest" description="Disordered" evidence="5">
    <location>
        <begin position="209"/>
        <end position="236"/>
    </location>
</feature>
<dbReference type="GO" id="GO:0005737">
    <property type="term" value="C:cytoplasm"/>
    <property type="evidence" value="ECO:0007669"/>
    <property type="project" value="TreeGrafter"/>
</dbReference>
<dbReference type="PRINTS" id="PR00506">
    <property type="entry name" value="D21N6MTFRASE"/>
</dbReference>
<evidence type="ECO:0000256" key="5">
    <source>
        <dbReference type="SAM" id="MobiDB-lite"/>
    </source>
</evidence>
<dbReference type="GO" id="GO:0032259">
    <property type="term" value="P:methylation"/>
    <property type="evidence" value="ECO:0007669"/>
    <property type="project" value="UniProtKB-KW"/>
</dbReference>
<reference evidence="7 8" key="1">
    <citation type="submission" date="2017-09" db="EMBL/GenBank/DDBJ databases">
        <title>Depth-based differentiation of microbial function through sediment-hosted aquifers and enrichment of novel symbionts in the deep terrestrial subsurface.</title>
        <authorList>
            <person name="Probst A.J."/>
            <person name="Ladd B."/>
            <person name="Jarett J.K."/>
            <person name="Geller-Mcgrath D.E."/>
            <person name="Sieber C.M."/>
            <person name="Emerson J.B."/>
            <person name="Anantharaman K."/>
            <person name="Thomas B.C."/>
            <person name="Malmstrom R."/>
            <person name="Stieglmeier M."/>
            <person name="Klingl A."/>
            <person name="Woyke T."/>
            <person name="Ryan C.M."/>
            <person name="Banfield J.F."/>
        </authorList>
    </citation>
    <scope>NUCLEOTIDE SEQUENCE [LARGE SCALE GENOMIC DNA]</scope>
    <source>
        <strain evidence="7">CG11_big_fil_rev_8_21_14_0_20_44_10</strain>
    </source>
</reference>
<evidence type="ECO:0000256" key="3">
    <source>
        <dbReference type="ARBA" id="ARBA00022679"/>
    </source>
</evidence>
<dbReference type="GO" id="GO:0009007">
    <property type="term" value="F:site-specific DNA-methyltransferase (adenine-specific) activity"/>
    <property type="evidence" value="ECO:0007669"/>
    <property type="project" value="TreeGrafter"/>
</dbReference>
<comment type="caution">
    <text evidence="7">The sequence shown here is derived from an EMBL/GenBank/DDBJ whole genome shotgun (WGS) entry which is preliminary data.</text>
</comment>
<gene>
    <name evidence="7" type="ORF">COV85_00740</name>
</gene>
<dbReference type="InterPro" id="IPR002052">
    <property type="entry name" value="DNA_methylase_N6_adenine_CS"/>
</dbReference>
<dbReference type="GO" id="GO:0003677">
    <property type="term" value="F:DNA binding"/>
    <property type="evidence" value="ECO:0007669"/>
    <property type="project" value="InterPro"/>
</dbReference>
<dbReference type="Pfam" id="PF01555">
    <property type="entry name" value="N6_N4_Mtase"/>
    <property type="match status" value="1"/>
</dbReference>
<evidence type="ECO:0000259" key="6">
    <source>
        <dbReference type="Pfam" id="PF01555"/>
    </source>
</evidence>
<dbReference type="GO" id="GO:0008170">
    <property type="term" value="F:N-methyltransferase activity"/>
    <property type="evidence" value="ECO:0007669"/>
    <property type="project" value="InterPro"/>
</dbReference>
<dbReference type="PROSITE" id="PS00092">
    <property type="entry name" value="N6_MTASE"/>
    <property type="match status" value="1"/>
</dbReference>
<evidence type="ECO:0000256" key="4">
    <source>
        <dbReference type="ARBA" id="ARBA00022691"/>
    </source>
</evidence>
<evidence type="ECO:0000256" key="1">
    <source>
        <dbReference type="ARBA" id="ARBA00006594"/>
    </source>
</evidence>